<comment type="catalytic activity">
    <reaction evidence="5">
        <text>(6S)-5-formyl-5,6,7,8-tetrahydrofolate + ATP = (6R)-5,10-methenyltetrahydrofolate + ADP + phosphate</text>
        <dbReference type="Rhea" id="RHEA:10488"/>
        <dbReference type="ChEBI" id="CHEBI:30616"/>
        <dbReference type="ChEBI" id="CHEBI:43474"/>
        <dbReference type="ChEBI" id="CHEBI:57455"/>
        <dbReference type="ChEBI" id="CHEBI:57457"/>
        <dbReference type="ChEBI" id="CHEBI:456216"/>
        <dbReference type="EC" id="6.3.3.2"/>
    </reaction>
</comment>
<protein>
    <recommendedName>
        <fullName evidence="5">5-formyltetrahydrofolate cyclo-ligase</fullName>
        <ecNumber evidence="5">6.3.3.2</ecNumber>
    </recommendedName>
</protein>
<dbReference type="GO" id="GO:0005524">
    <property type="term" value="F:ATP binding"/>
    <property type="evidence" value="ECO:0007669"/>
    <property type="project" value="UniProtKB-KW"/>
</dbReference>
<evidence type="ECO:0000256" key="2">
    <source>
        <dbReference type="ARBA" id="ARBA00022741"/>
    </source>
</evidence>
<dbReference type="EC" id="6.3.3.2" evidence="5"/>
<proteinExistence type="inferred from homology"/>
<dbReference type="GO" id="GO:0030272">
    <property type="term" value="F:5-formyltetrahydrofolate cyclo-ligase activity"/>
    <property type="evidence" value="ECO:0007669"/>
    <property type="project" value="UniProtKB-EC"/>
</dbReference>
<dbReference type="AlphaFoldDB" id="A0A832GMP6"/>
<keyword evidence="5" id="KW-0479">Metal-binding</keyword>
<sequence>MQKRVRLDIRDKKAFLRKHFKTLRELLSEEKWKIYSQVICNLLLRSDYYQVSKSIAFYMAINREVDLSLAFNQALKEKEVFLPRTDTKQRTLYFHRVKSLAELRVGAFSILEPSSEAPEISVKDLDLILVPALAFDLTKGRLGYGGGYYDRILRETKALKVGVAFSFQVVPELPLEPFDVRMDLLLTERGWL</sequence>
<dbReference type="PANTHER" id="PTHR23407">
    <property type="entry name" value="ATPASE INHIBITOR/5-FORMYLTETRAHYDROFOLATE CYCLO-LIGASE"/>
    <property type="match status" value="1"/>
</dbReference>
<dbReference type="Gene3D" id="3.40.50.10420">
    <property type="entry name" value="NagB/RpiA/CoA transferase-like"/>
    <property type="match status" value="1"/>
</dbReference>
<evidence type="ECO:0000313" key="6">
    <source>
        <dbReference type="EMBL" id="HGV55983.1"/>
    </source>
</evidence>
<feature type="binding site" evidence="4">
    <location>
        <position position="59"/>
    </location>
    <ligand>
        <name>substrate</name>
    </ligand>
</feature>
<dbReference type="InterPro" id="IPR024185">
    <property type="entry name" value="FTHF_cligase-like_sf"/>
</dbReference>
<dbReference type="GO" id="GO:0035999">
    <property type="term" value="P:tetrahydrofolate interconversion"/>
    <property type="evidence" value="ECO:0007669"/>
    <property type="project" value="TreeGrafter"/>
</dbReference>
<feature type="binding site" evidence="4">
    <location>
        <begin position="141"/>
        <end position="149"/>
    </location>
    <ligand>
        <name>ATP</name>
        <dbReference type="ChEBI" id="CHEBI:30616"/>
    </ligand>
</feature>
<dbReference type="PIRSF" id="PIRSF006806">
    <property type="entry name" value="FTHF_cligase"/>
    <property type="match status" value="1"/>
</dbReference>
<comment type="similarity">
    <text evidence="1 5">Belongs to the 5-formyltetrahydrofolate cyclo-ligase family.</text>
</comment>
<dbReference type="GO" id="GO:0009396">
    <property type="term" value="P:folic acid-containing compound biosynthetic process"/>
    <property type="evidence" value="ECO:0007669"/>
    <property type="project" value="TreeGrafter"/>
</dbReference>
<organism evidence="6">
    <name type="scientific">Caldimicrobium thiodismutans</name>
    <dbReference type="NCBI Taxonomy" id="1653476"/>
    <lineage>
        <taxon>Bacteria</taxon>
        <taxon>Pseudomonadati</taxon>
        <taxon>Thermodesulfobacteriota</taxon>
        <taxon>Thermodesulfobacteria</taxon>
        <taxon>Thermodesulfobacteriales</taxon>
        <taxon>Thermodesulfobacteriaceae</taxon>
        <taxon>Caldimicrobium</taxon>
    </lineage>
</organism>
<dbReference type="InterPro" id="IPR002698">
    <property type="entry name" value="FTHF_cligase"/>
</dbReference>
<dbReference type="GO" id="GO:0046872">
    <property type="term" value="F:metal ion binding"/>
    <property type="evidence" value="ECO:0007669"/>
    <property type="project" value="UniProtKB-KW"/>
</dbReference>
<evidence type="ECO:0000256" key="5">
    <source>
        <dbReference type="RuleBase" id="RU361279"/>
    </source>
</evidence>
<keyword evidence="3 4" id="KW-0067">ATP-binding</keyword>
<gene>
    <name evidence="6" type="ORF">ENT73_07910</name>
</gene>
<keyword evidence="5" id="KW-0460">Magnesium</keyword>
<keyword evidence="6" id="KW-0436">Ligase</keyword>
<dbReference type="PANTHER" id="PTHR23407:SF1">
    <property type="entry name" value="5-FORMYLTETRAHYDROFOLATE CYCLO-LIGASE"/>
    <property type="match status" value="1"/>
</dbReference>
<dbReference type="NCBIfam" id="TIGR02727">
    <property type="entry name" value="MTHFS_bact"/>
    <property type="match status" value="1"/>
</dbReference>
<comment type="caution">
    <text evidence="6">The sequence shown here is derived from an EMBL/GenBank/DDBJ whole genome shotgun (WGS) entry which is preliminary data.</text>
</comment>
<feature type="binding site" evidence="4">
    <location>
        <position position="64"/>
    </location>
    <ligand>
        <name>substrate</name>
    </ligand>
</feature>
<feature type="binding site" evidence="4">
    <location>
        <begin position="13"/>
        <end position="17"/>
    </location>
    <ligand>
        <name>ATP</name>
        <dbReference type="ChEBI" id="CHEBI:30616"/>
    </ligand>
</feature>
<evidence type="ECO:0000256" key="1">
    <source>
        <dbReference type="ARBA" id="ARBA00010638"/>
    </source>
</evidence>
<dbReference type="EMBL" id="DSZU01000145">
    <property type="protein sequence ID" value="HGV55983.1"/>
    <property type="molecule type" value="Genomic_DNA"/>
</dbReference>
<dbReference type="InterPro" id="IPR037171">
    <property type="entry name" value="NagB/RpiA_transferase-like"/>
</dbReference>
<evidence type="ECO:0000256" key="3">
    <source>
        <dbReference type="ARBA" id="ARBA00022840"/>
    </source>
</evidence>
<evidence type="ECO:0000256" key="4">
    <source>
        <dbReference type="PIRSR" id="PIRSR006806-1"/>
    </source>
</evidence>
<comment type="cofactor">
    <cofactor evidence="5">
        <name>Mg(2+)</name>
        <dbReference type="ChEBI" id="CHEBI:18420"/>
    </cofactor>
</comment>
<name>A0A832GMP6_9BACT</name>
<keyword evidence="2 4" id="KW-0547">Nucleotide-binding</keyword>
<dbReference type="Pfam" id="PF01812">
    <property type="entry name" value="5-FTHF_cyc-lig"/>
    <property type="match status" value="1"/>
</dbReference>
<dbReference type="SUPFAM" id="SSF100950">
    <property type="entry name" value="NagB/RpiA/CoA transferase-like"/>
    <property type="match status" value="1"/>
</dbReference>
<accession>A0A832GMP6</accession>
<reference evidence="6" key="1">
    <citation type="journal article" date="2020" name="mSystems">
        <title>Genome- and Community-Level Interaction Insights into Carbon Utilization and Element Cycling Functions of Hydrothermarchaeota in Hydrothermal Sediment.</title>
        <authorList>
            <person name="Zhou Z."/>
            <person name="Liu Y."/>
            <person name="Xu W."/>
            <person name="Pan J."/>
            <person name="Luo Z.H."/>
            <person name="Li M."/>
        </authorList>
    </citation>
    <scope>NUCLEOTIDE SEQUENCE [LARGE SCALE GENOMIC DNA]</scope>
    <source>
        <strain evidence="6">SpSt-605</strain>
    </source>
</reference>